<dbReference type="EMBL" id="FN653020">
    <property type="protein sequence ID" value="CBY23251.1"/>
    <property type="molecule type" value="Genomic_DNA"/>
</dbReference>
<dbReference type="GO" id="GO:0000398">
    <property type="term" value="P:mRNA splicing, via spliceosome"/>
    <property type="evidence" value="ECO:0007669"/>
    <property type="project" value="InterPro"/>
</dbReference>
<dbReference type="InterPro" id="IPR040107">
    <property type="entry name" value="Snu23"/>
</dbReference>
<dbReference type="SUPFAM" id="SSF57667">
    <property type="entry name" value="beta-beta-alpha zinc fingers"/>
    <property type="match status" value="1"/>
</dbReference>
<dbReference type="FunFam" id="3.30.160.60:FF:002461">
    <property type="entry name" value="Zinc finger matrin-type protein 2"/>
    <property type="match status" value="1"/>
</dbReference>
<comment type="subcellular location">
    <subcellularLocation>
        <location evidence="1">Nucleus</location>
    </subcellularLocation>
</comment>
<dbReference type="OrthoDB" id="30343at2759"/>
<keyword evidence="4" id="KW-0862">Zinc</keyword>
<dbReference type="InParanoid" id="E4X0F2"/>
<dbReference type="GO" id="GO:0003676">
    <property type="term" value="F:nucleic acid binding"/>
    <property type="evidence" value="ECO:0007669"/>
    <property type="project" value="InterPro"/>
</dbReference>
<keyword evidence="2" id="KW-0479">Metal-binding</keyword>
<sequence>MLTARDYKVDLDSKVNRTSVVSMTDGGKDGSAGYYCEVCDCVIKDSMNYLDHINGRKHIQNLGMSMNLTRSTVEDVKNRFKMHKEKKVVEKKEYSLAERLADAAEEEERMAAYSVQVKKDRKNRKRNRDEEKRNNDLELKRAKRAMEEKLRKEHDALIEQNRKEEARKKAESRKNRSSGSESDDAPDEKDNPPPPPPPKPVSDDLLAAADNDDDMMAAMGFGGFGGSVKDS</sequence>
<accession>E4X0F2</accession>
<evidence type="ECO:0000256" key="6">
    <source>
        <dbReference type="SAM" id="MobiDB-lite"/>
    </source>
</evidence>
<evidence type="ECO:0000259" key="7">
    <source>
        <dbReference type="PROSITE" id="PS50171"/>
    </source>
</evidence>
<dbReference type="AlphaFoldDB" id="E4X0F2"/>
<feature type="region of interest" description="Disordered" evidence="6">
    <location>
        <begin position="105"/>
        <end position="231"/>
    </location>
</feature>
<keyword evidence="9" id="KW-1185">Reference proteome</keyword>
<dbReference type="PANTHER" id="PTHR45986:SF1">
    <property type="entry name" value="ZINC FINGER MATRIN-TYPE PROTEIN 2"/>
    <property type="match status" value="1"/>
</dbReference>
<dbReference type="InterPro" id="IPR000690">
    <property type="entry name" value="Matrin/U1-C_Znf_C2H2"/>
</dbReference>
<dbReference type="PROSITE" id="PS50171">
    <property type="entry name" value="ZF_MATRIN"/>
    <property type="match status" value="1"/>
</dbReference>
<dbReference type="PANTHER" id="PTHR45986">
    <property type="entry name" value="ZINC FINGER MATRIN-TYPE PROTEIN 2"/>
    <property type="match status" value="1"/>
</dbReference>
<evidence type="ECO:0000256" key="1">
    <source>
        <dbReference type="ARBA" id="ARBA00004123"/>
    </source>
</evidence>
<feature type="domain" description="Matrin-type" evidence="7">
    <location>
        <begin position="34"/>
        <end position="64"/>
    </location>
</feature>
<evidence type="ECO:0000313" key="8">
    <source>
        <dbReference type="EMBL" id="CBY23251.1"/>
    </source>
</evidence>
<evidence type="ECO:0000313" key="9">
    <source>
        <dbReference type="Proteomes" id="UP000001307"/>
    </source>
</evidence>
<dbReference type="Gene3D" id="3.30.160.60">
    <property type="entry name" value="Classic Zinc Finger"/>
    <property type="match status" value="1"/>
</dbReference>
<evidence type="ECO:0000256" key="3">
    <source>
        <dbReference type="ARBA" id="ARBA00022771"/>
    </source>
</evidence>
<gene>
    <name evidence="8" type="ORF">GSOID_T00015185001</name>
</gene>
<feature type="compositionally biased region" description="Gly residues" evidence="6">
    <location>
        <begin position="220"/>
        <end position="231"/>
    </location>
</feature>
<organism evidence="8">
    <name type="scientific">Oikopleura dioica</name>
    <name type="common">Tunicate</name>
    <dbReference type="NCBI Taxonomy" id="34765"/>
    <lineage>
        <taxon>Eukaryota</taxon>
        <taxon>Metazoa</taxon>
        <taxon>Chordata</taxon>
        <taxon>Tunicata</taxon>
        <taxon>Appendicularia</taxon>
        <taxon>Copelata</taxon>
        <taxon>Oikopleuridae</taxon>
        <taxon>Oikopleura</taxon>
    </lineage>
</organism>
<protein>
    <recommendedName>
        <fullName evidence="7">Matrin-type domain-containing protein</fullName>
    </recommendedName>
</protein>
<feature type="compositionally biased region" description="Basic and acidic residues" evidence="6">
    <location>
        <begin position="127"/>
        <end position="174"/>
    </location>
</feature>
<dbReference type="GO" id="GO:0005681">
    <property type="term" value="C:spliceosomal complex"/>
    <property type="evidence" value="ECO:0007669"/>
    <property type="project" value="InterPro"/>
</dbReference>
<keyword evidence="3" id="KW-0863">Zinc-finger</keyword>
<evidence type="ECO:0000256" key="4">
    <source>
        <dbReference type="ARBA" id="ARBA00022833"/>
    </source>
</evidence>
<reference evidence="8" key="1">
    <citation type="journal article" date="2010" name="Science">
        <title>Plasticity of animal genome architecture unmasked by rapid evolution of a pelagic tunicate.</title>
        <authorList>
            <person name="Denoeud F."/>
            <person name="Henriet S."/>
            <person name="Mungpakdee S."/>
            <person name="Aury J.M."/>
            <person name="Da Silva C."/>
            <person name="Brinkmann H."/>
            <person name="Mikhaleva J."/>
            <person name="Olsen L.C."/>
            <person name="Jubin C."/>
            <person name="Canestro C."/>
            <person name="Bouquet J.M."/>
            <person name="Danks G."/>
            <person name="Poulain J."/>
            <person name="Campsteijn C."/>
            <person name="Adamski M."/>
            <person name="Cross I."/>
            <person name="Yadetie F."/>
            <person name="Muffato M."/>
            <person name="Louis A."/>
            <person name="Butcher S."/>
            <person name="Tsagkogeorga G."/>
            <person name="Konrad A."/>
            <person name="Singh S."/>
            <person name="Jensen M.F."/>
            <person name="Cong E.H."/>
            <person name="Eikeseth-Otteraa H."/>
            <person name="Noel B."/>
            <person name="Anthouard V."/>
            <person name="Porcel B.M."/>
            <person name="Kachouri-Lafond R."/>
            <person name="Nishino A."/>
            <person name="Ugolini M."/>
            <person name="Chourrout P."/>
            <person name="Nishida H."/>
            <person name="Aasland R."/>
            <person name="Huzurbazar S."/>
            <person name="Westhof E."/>
            <person name="Delsuc F."/>
            <person name="Lehrach H."/>
            <person name="Reinhardt R."/>
            <person name="Weissenbach J."/>
            <person name="Roy S.W."/>
            <person name="Artiguenave F."/>
            <person name="Postlethwait J.H."/>
            <person name="Manak J.R."/>
            <person name="Thompson E.M."/>
            <person name="Jaillon O."/>
            <person name="Du Pasquier L."/>
            <person name="Boudinot P."/>
            <person name="Liberles D.A."/>
            <person name="Volff J.N."/>
            <person name="Philippe H."/>
            <person name="Lenhard B."/>
            <person name="Roest Crollius H."/>
            <person name="Wincker P."/>
            <person name="Chourrout D."/>
        </authorList>
    </citation>
    <scope>NUCLEOTIDE SEQUENCE [LARGE SCALE GENOMIC DNA]</scope>
</reference>
<evidence type="ECO:0000256" key="5">
    <source>
        <dbReference type="ARBA" id="ARBA00023242"/>
    </source>
</evidence>
<dbReference type="InterPro" id="IPR003604">
    <property type="entry name" value="Matrin/U1-like-C_Znf_C2H2"/>
</dbReference>
<keyword evidence="5" id="KW-0539">Nucleus</keyword>
<proteinExistence type="predicted"/>
<dbReference type="InterPro" id="IPR036236">
    <property type="entry name" value="Znf_C2H2_sf"/>
</dbReference>
<dbReference type="Pfam" id="PF12874">
    <property type="entry name" value="zf-met"/>
    <property type="match status" value="1"/>
</dbReference>
<dbReference type="Proteomes" id="UP000001307">
    <property type="component" value="Unassembled WGS sequence"/>
</dbReference>
<dbReference type="GO" id="GO:0008270">
    <property type="term" value="F:zinc ion binding"/>
    <property type="evidence" value="ECO:0007669"/>
    <property type="project" value="UniProtKB-KW"/>
</dbReference>
<evidence type="ECO:0000256" key="2">
    <source>
        <dbReference type="ARBA" id="ARBA00022723"/>
    </source>
</evidence>
<dbReference type="GO" id="GO:0046540">
    <property type="term" value="C:U4/U6 x U5 tri-snRNP complex"/>
    <property type="evidence" value="ECO:0007669"/>
    <property type="project" value="TreeGrafter"/>
</dbReference>
<name>E4X0F2_OIKDI</name>
<dbReference type="InterPro" id="IPR013087">
    <property type="entry name" value="Znf_C2H2_type"/>
</dbReference>
<dbReference type="SMART" id="SM00451">
    <property type="entry name" value="ZnF_U1"/>
    <property type="match status" value="1"/>
</dbReference>